<comment type="caution">
    <text evidence="2">The sequence shown here is derived from an EMBL/GenBank/DDBJ whole genome shotgun (WGS) entry which is preliminary data.</text>
</comment>
<dbReference type="PANTHER" id="PTHR47863">
    <property type="entry name" value="RING/FYVE/PHD ZINC FINGER SUPERFAMILY PROTEIN"/>
    <property type="match status" value="1"/>
</dbReference>
<dbReference type="Proteomes" id="UP000729402">
    <property type="component" value="Unassembled WGS sequence"/>
</dbReference>
<gene>
    <name evidence="2" type="ORF">GUJ93_ZPchr0002g25554</name>
</gene>
<organism evidence="2 3">
    <name type="scientific">Zizania palustris</name>
    <name type="common">Northern wild rice</name>
    <dbReference type="NCBI Taxonomy" id="103762"/>
    <lineage>
        <taxon>Eukaryota</taxon>
        <taxon>Viridiplantae</taxon>
        <taxon>Streptophyta</taxon>
        <taxon>Embryophyta</taxon>
        <taxon>Tracheophyta</taxon>
        <taxon>Spermatophyta</taxon>
        <taxon>Magnoliopsida</taxon>
        <taxon>Liliopsida</taxon>
        <taxon>Poales</taxon>
        <taxon>Poaceae</taxon>
        <taxon>BOP clade</taxon>
        <taxon>Oryzoideae</taxon>
        <taxon>Oryzeae</taxon>
        <taxon>Zizaniinae</taxon>
        <taxon>Zizania</taxon>
    </lineage>
</organism>
<dbReference type="OrthoDB" id="785443at2759"/>
<dbReference type="AlphaFoldDB" id="A0A8J5VW11"/>
<reference evidence="2" key="1">
    <citation type="journal article" date="2021" name="bioRxiv">
        <title>Whole Genome Assembly and Annotation of Northern Wild Rice, Zizania palustris L., Supports a Whole Genome Duplication in the Zizania Genus.</title>
        <authorList>
            <person name="Haas M."/>
            <person name="Kono T."/>
            <person name="Macchietto M."/>
            <person name="Millas R."/>
            <person name="McGilp L."/>
            <person name="Shao M."/>
            <person name="Duquette J."/>
            <person name="Hirsch C.N."/>
            <person name="Kimball J."/>
        </authorList>
    </citation>
    <scope>NUCLEOTIDE SEQUENCE</scope>
    <source>
        <tissue evidence="2">Fresh leaf tissue</tissue>
    </source>
</reference>
<reference evidence="2" key="2">
    <citation type="submission" date="2021-02" db="EMBL/GenBank/DDBJ databases">
        <authorList>
            <person name="Kimball J.A."/>
            <person name="Haas M.W."/>
            <person name="Macchietto M."/>
            <person name="Kono T."/>
            <person name="Duquette J."/>
            <person name="Shao M."/>
        </authorList>
    </citation>
    <scope>NUCLEOTIDE SEQUENCE</scope>
    <source>
        <tissue evidence="2">Fresh leaf tissue</tissue>
    </source>
</reference>
<evidence type="ECO:0000313" key="2">
    <source>
        <dbReference type="EMBL" id="KAG8058939.1"/>
    </source>
</evidence>
<accession>A0A8J5VW11</accession>
<keyword evidence="3" id="KW-1185">Reference proteome</keyword>
<name>A0A8J5VW11_ZIZPA</name>
<feature type="compositionally biased region" description="Polar residues" evidence="1">
    <location>
        <begin position="648"/>
        <end position="674"/>
    </location>
</feature>
<dbReference type="EMBL" id="JAAALK010000287">
    <property type="protein sequence ID" value="KAG8058939.1"/>
    <property type="molecule type" value="Genomic_DNA"/>
</dbReference>
<dbReference type="PANTHER" id="PTHR47863:SF4">
    <property type="entry name" value="RING_FYVE_PHD ZINC FINGER SUPERFAMILY PROTEIN"/>
    <property type="match status" value="1"/>
</dbReference>
<evidence type="ECO:0000256" key="1">
    <source>
        <dbReference type="SAM" id="MobiDB-lite"/>
    </source>
</evidence>
<sequence>MPRPSASAVANRFAAYWIAEALTGDESFDICSISALVGVGPDSLNGAPEAVRERVALRCLQESVWPDSLNGAPEAVRERVALRCLQELVSVASTGEAVPAPAAGMLKVDASRSCEDFVRQLVGEVGRSGSLEKGMLLPFSQDIQNFICIKGPTLPKTSLGLLSEVYPMEQNGNDQHDNIIHDPGNTEKPGFGTDDAQPQQADLANLVDERNTENLQKDAMVLTPDFHQPCSSDNRCFDQPQEDAIDAVGVNARSPEDSPTNVDKHVSVAAEPSLASCADLLGSNVGTMSEQDTIDHTTMVQSHSCGVKNPNTLHYKNGDGPPVDATCIQSSKDSIHEGLTMPATVSPVFDSSNDALPASTSETSHLPEFITAEDTSMTSELHIRKTHPHSPQHDNGDKANQNVDYGSAGIQSTGKDPDHDKCTLQAAAALPPEACNGATQGDKSEIKDLPENATEHTKMFEQENSDKAHLEPDCSDKANQALYDALPASTSETSHFPEFITAEDTSMTSELHIRKTHPNSLQHDNGDKANQNVDYVSAGIQSTGKDPDHDKCTLQAAAALPSEACNGATQGDKSKIKDLPENATEHTKMFEQENNDKAHLEPDCSDKANQALYDALPASTSETSHFPEFITAEDTSMTSELHIKKTHPNSLQHDNGDKANQNVDYGSAGIQSTGKDPDHDKCTLQAAAALPSEACNGLSKETNLKLKIY</sequence>
<feature type="region of interest" description="Disordered" evidence="1">
    <location>
        <begin position="646"/>
        <end position="678"/>
    </location>
</feature>
<feature type="compositionally biased region" description="Polar residues" evidence="1">
    <location>
        <begin position="398"/>
        <end position="414"/>
    </location>
</feature>
<protein>
    <submittedName>
        <fullName evidence="2">Uncharacterized protein</fullName>
    </submittedName>
</protein>
<proteinExistence type="predicted"/>
<feature type="region of interest" description="Disordered" evidence="1">
    <location>
        <begin position="377"/>
        <end position="420"/>
    </location>
</feature>
<evidence type="ECO:0000313" key="3">
    <source>
        <dbReference type="Proteomes" id="UP000729402"/>
    </source>
</evidence>